<keyword evidence="7" id="KW-0378">Hydrolase</keyword>
<gene>
    <name evidence="12" type="ORF">CAAU_1325</name>
</gene>
<comment type="subcellular location">
    <subcellularLocation>
        <location evidence="2">Secreted</location>
    </subcellularLocation>
</comment>
<dbReference type="eggNOG" id="COG4412">
    <property type="taxonomic scope" value="Bacteria"/>
</dbReference>
<evidence type="ECO:0000256" key="9">
    <source>
        <dbReference type="ARBA" id="ARBA00023049"/>
    </source>
</evidence>
<comment type="cofactor">
    <cofactor evidence="1">
        <name>Zn(2+)</name>
        <dbReference type="ChEBI" id="CHEBI:29105"/>
    </cofactor>
</comment>
<keyword evidence="8" id="KW-0862">Zinc</keyword>
<dbReference type="EMBL" id="CAKP01000069">
    <property type="protein sequence ID" value="CCJ33409.1"/>
    <property type="molecule type" value="Genomic_DNA"/>
</dbReference>
<evidence type="ECO:0000256" key="1">
    <source>
        <dbReference type="ARBA" id="ARBA00001947"/>
    </source>
</evidence>
<dbReference type="Pfam" id="PF05547">
    <property type="entry name" value="Peptidase_M6"/>
    <property type="match status" value="1"/>
</dbReference>
<name>I7K7B2_9CLOT</name>
<dbReference type="AlphaFoldDB" id="I7K7B2"/>
<dbReference type="Pfam" id="PF20774">
    <property type="entry name" value="InhA-like_VEG"/>
    <property type="match status" value="1"/>
</dbReference>
<evidence type="ECO:0000256" key="6">
    <source>
        <dbReference type="ARBA" id="ARBA00022729"/>
    </source>
</evidence>
<dbReference type="Pfam" id="PF20773">
    <property type="entry name" value="InhA-like_MAM"/>
    <property type="match status" value="1"/>
</dbReference>
<protein>
    <submittedName>
        <fullName evidence="12">Metalloprotease, putative zinc-binding domain</fullName>
    </submittedName>
</protein>
<proteinExistence type="predicted"/>
<keyword evidence="9 12" id="KW-0482">Metalloprotease</keyword>
<dbReference type="InterPro" id="IPR024079">
    <property type="entry name" value="MetalloPept_cat_dom_sf"/>
</dbReference>
<keyword evidence="5" id="KW-0479">Metal-binding</keyword>
<evidence type="ECO:0000256" key="3">
    <source>
        <dbReference type="ARBA" id="ARBA00022525"/>
    </source>
</evidence>
<evidence type="ECO:0000256" key="4">
    <source>
        <dbReference type="ARBA" id="ARBA00022670"/>
    </source>
</evidence>
<dbReference type="Proteomes" id="UP000007652">
    <property type="component" value="Unassembled WGS sequence"/>
</dbReference>
<dbReference type="PANTHER" id="PTHR13062">
    <property type="entry name" value="COLLAGENASE"/>
    <property type="match status" value="1"/>
</dbReference>
<dbReference type="GO" id="GO:0005576">
    <property type="term" value="C:extracellular region"/>
    <property type="evidence" value="ECO:0007669"/>
    <property type="project" value="UniProtKB-SubCell"/>
</dbReference>
<dbReference type="InterPro" id="IPR012300">
    <property type="entry name" value="Pept_M6_InhA"/>
</dbReference>
<dbReference type="InterPro" id="IPR048665">
    <property type="entry name" value="InhA-like_VEG"/>
</dbReference>
<evidence type="ECO:0000256" key="8">
    <source>
        <dbReference type="ARBA" id="ARBA00022833"/>
    </source>
</evidence>
<evidence type="ECO:0000259" key="10">
    <source>
        <dbReference type="Pfam" id="PF05547"/>
    </source>
</evidence>
<dbReference type="Gene3D" id="3.40.390.10">
    <property type="entry name" value="Collagenase (Catalytic Domain)"/>
    <property type="match status" value="1"/>
</dbReference>
<feature type="domain" description="Immune inhibitor A-like metallopeptidase VEG" evidence="11">
    <location>
        <begin position="598"/>
        <end position="756"/>
    </location>
</feature>
<dbReference type="SUPFAM" id="SSF55486">
    <property type="entry name" value="Metalloproteases ('zincins'), catalytic domain"/>
    <property type="match status" value="1"/>
</dbReference>
<reference evidence="12 13" key="1">
    <citation type="journal article" date="2011" name="J. Bacteriol.">
        <title>Draft genome sequence of Caloramator australicus strain RC3T, a thermoanaerobe from the Great Artesian Basin of Australia.</title>
        <authorList>
            <person name="Ogg C.D."/>
            <person name="Patel B.K.C."/>
        </authorList>
    </citation>
    <scope>NUCLEOTIDE SEQUENCE [LARGE SCALE GENOMIC DNA]</scope>
    <source>
        <strain evidence="12 13">RC3</strain>
    </source>
</reference>
<keyword evidence="3" id="KW-0964">Secreted</keyword>
<dbReference type="NCBIfam" id="TIGR03296">
    <property type="entry name" value="M6dom_TIGR03296"/>
    <property type="match status" value="1"/>
</dbReference>
<dbReference type="GO" id="GO:0046872">
    <property type="term" value="F:metal ion binding"/>
    <property type="evidence" value="ECO:0007669"/>
    <property type="project" value="UniProtKB-KW"/>
</dbReference>
<dbReference type="PIRSF" id="PIRSF007519">
    <property type="entry name" value="Protease_InhA"/>
    <property type="match status" value="1"/>
</dbReference>
<keyword evidence="4 12" id="KW-0645">Protease</keyword>
<comment type="caution">
    <text evidence="12">The sequence shown here is derived from an EMBL/GenBank/DDBJ whole genome shotgun (WGS) entry which is preliminary data.</text>
</comment>
<dbReference type="GO" id="GO:0008237">
    <property type="term" value="F:metallopeptidase activity"/>
    <property type="evidence" value="ECO:0007669"/>
    <property type="project" value="UniProtKB-KW"/>
</dbReference>
<organism evidence="12 13">
    <name type="scientific">Caloramator australicus RC3</name>
    <dbReference type="NCBI Taxonomy" id="857293"/>
    <lineage>
        <taxon>Bacteria</taxon>
        <taxon>Bacillati</taxon>
        <taxon>Bacillota</taxon>
        <taxon>Clostridia</taxon>
        <taxon>Eubacteriales</taxon>
        <taxon>Clostridiaceae</taxon>
        <taxon>Caloramator</taxon>
    </lineage>
</organism>
<evidence type="ECO:0000256" key="5">
    <source>
        <dbReference type="ARBA" id="ARBA00022723"/>
    </source>
</evidence>
<dbReference type="OrthoDB" id="275270at2"/>
<keyword evidence="6" id="KW-0732">Signal</keyword>
<keyword evidence="13" id="KW-1185">Reference proteome</keyword>
<evidence type="ECO:0000259" key="11">
    <source>
        <dbReference type="Pfam" id="PF20774"/>
    </source>
</evidence>
<feature type="domain" description="Peptidase M6-like" evidence="10">
    <location>
        <begin position="121"/>
        <end position="388"/>
    </location>
</feature>
<accession>I7K7B2</accession>
<evidence type="ECO:0000313" key="13">
    <source>
        <dbReference type="Proteomes" id="UP000007652"/>
    </source>
</evidence>
<sequence length="762" mass="86614">MKKFLSILISFLLIFSLFNLYTPTRAMKNENEESYFTLGGPADLSVANEEKVIEMLKKEGKIPKDASYEQAHKIYLEYMRETAKENLKYKPNKMDRKLKSIQNQKIKKYVFEKSQPDNNPKKVNILVLLVEYQDYKHNQIKPEETDMYYDDYSVKHFEDLIFGDNGYMGPNGEKLVSMRQYYLQQSGGSLIIEGKVAGWYTVPREAAYYGAPYGSSHDIRPRHLVAHALQLAALDPNINFADFDKEDRYDLDGDGNFDEPDGIIDHLMIIHAGVGEEAGGGSLGSNAIWSHRWNLGGFYKIPGTNYYAYDYTMEPEDGAAGVFAHEFGHDLGLPDEYDTQYSSPVSEPISRWSLMSSGSWSGKIPGTEPTGISPYGRQILQALYGGNWQKVVDVDLEKLPQAGAEVTIRQASETGQVIRINLPKKQHSITTPYSGKFAYWGGKGSDGSNLKTYMTARVDLRNKNNAILNFKTWYDIEEGWDFASVQAREIGSNDFEYIEGNITTTEHHPQAEVVVPYGITGTSDGWVDAIFDLSRFAGKEIELKFEYETDYYVYGAGFYVDDIKVTADGEVIFFDDVEGELKFSLNGFVKDTGITFAPHYYLVEWRNHHGVDMGLAHNSALGRIFSYDPGMVVWYVDDFYTDNWYGLHPGDGFLGIVDADQNNILWKWNDGRLSFASATYQMHDAAFSKDKESKLYVDLSDIYERVAEDDYIFTEPSFDDTKDYTNPELPYLGRNIISYGLTIQITHQANDNSYAKLRITIK</sequence>
<dbReference type="GO" id="GO:0006508">
    <property type="term" value="P:proteolysis"/>
    <property type="evidence" value="ECO:0007669"/>
    <property type="project" value="UniProtKB-KW"/>
</dbReference>
<dbReference type="RefSeq" id="WP_008908679.1">
    <property type="nucleotide sequence ID" value="NZ_CAKP01000069.1"/>
</dbReference>
<evidence type="ECO:0000256" key="2">
    <source>
        <dbReference type="ARBA" id="ARBA00004613"/>
    </source>
</evidence>
<dbReference type="PANTHER" id="PTHR13062:SF12">
    <property type="entry name" value="ALPHA-2-MACROGLOBULIN DOMAIN-CONTAINING PROTEIN"/>
    <property type="match status" value="1"/>
</dbReference>
<evidence type="ECO:0000256" key="7">
    <source>
        <dbReference type="ARBA" id="ARBA00022801"/>
    </source>
</evidence>
<dbReference type="InterPro" id="IPR008757">
    <property type="entry name" value="Peptidase_M6-like_domain"/>
</dbReference>
<evidence type="ECO:0000313" key="12">
    <source>
        <dbReference type="EMBL" id="CCJ33409.1"/>
    </source>
</evidence>